<dbReference type="EMBL" id="LGRX02008314">
    <property type="protein sequence ID" value="KAK3273708.1"/>
    <property type="molecule type" value="Genomic_DNA"/>
</dbReference>
<gene>
    <name evidence="8" type="ORF">CYMTET_18068</name>
</gene>
<evidence type="ECO:0000256" key="3">
    <source>
        <dbReference type="ARBA" id="ARBA00022692"/>
    </source>
</evidence>
<evidence type="ECO:0000256" key="2">
    <source>
        <dbReference type="ARBA" id="ARBA00009324"/>
    </source>
</evidence>
<sequence>MAGAGQPWYMPALWPVGHVFEAATKKSKEEAPTPVASPILDLVGNFTSFAGALRGFLLALVCIYVLPTDTYPAFGPAATWQWSWMQPIVVRNLCAAWTICGFWDWFLYFSPLKAKLHKYKLNPLYPEWSQFQHDAFWTTSASLTAAAIEVAMCHLWATGRVEYQEDMWATPVWNAAWILGITHWRVPHFWLIHRAMHPWKTKSVPDLGKILYKHVHSLHHRSYNPTAFSGTSMHPVESTLYYSAAFICVPFGCHPAIFLACIIDCAVGAWLGHDGFQWPGSGDYFHQLHHAHFDCNYGAVHVPLDKWFGTFAGSKGAVAKIWGRSSK</sequence>
<name>A0AAE0L6A5_9CHLO</name>
<evidence type="ECO:0000256" key="6">
    <source>
        <dbReference type="SAM" id="Phobius"/>
    </source>
</evidence>
<feature type="transmembrane region" description="Helical" evidence="6">
    <location>
        <begin position="135"/>
        <end position="157"/>
    </location>
</feature>
<dbReference type="GO" id="GO:0008610">
    <property type="term" value="P:lipid biosynthetic process"/>
    <property type="evidence" value="ECO:0007669"/>
    <property type="project" value="InterPro"/>
</dbReference>
<dbReference type="InterPro" id="IPR050307">
    <property type="entry name" value="Sterol_Desaturase_Related"/>
</dbReference>
<keyword evidence="5 6" id="KW-0472">Membrane</keyword>
<evidence type="ECO:0000313" key="8">
    <source>
        <dbReference type="EMBL" id="KAK3273708.1"/>
    </source>
</evidence>
<comment type="subcellular location">
    <subcellularLocation>
        <location evidence="1">Membrane</location>
    </subcellularLocation>
</comment>
<accession>A0AAE0L6A5</accession>
<keyword evidence="4 6" id="KW-1133">Transmembrane helix</keyword>
<dbReference type="GO" id="GO:0005506">
    <property type="term" value="F:iron ion binding"/>
    <property type="evidence" value="ECO:0007669"/>
    <property type="project" value="InterPro"/>
</dbReference>
<keyword evidence="3 6" id="KW-0812">Transmembrane</keyword>
<evidence type="ECO:0000259" key="7">
    <source>
        <dbReference type="Pfam" id="PF04116"/>
    </source>
</evidence>
<protein>
    <recommendedName>
        <fullName evidence="7">Fatty acid hydroxylase domain-containing protein</fullName>
    </recommendedName>
</protein>
<proteinExistence type="inferred from homology"/>
<dbReference type="GO" id="GO:0016020">
    <property type="term" value="C:membrane"/>
    <property type="evidence" value="ECO:0007669"/>
    <property type="project" value="UniProtKB-SubCell"/>
</dbReference>
<comment type="caution">
    <text evidence="8">The sequence shown here is derived from an EMBL/GenBank/DDBJ whole genome shotgun (WGS) entry which is preliminary data.</text>
</comment>
<dbReference type="PANTHER" id="PTHR11863">
    <property type="entry name" value="STEROL DESATURASE"/>
    <property type="match status" value="1"/>
</dbReference>
<evidence type="ECO:0000256" key="1">
    <source>
        <dbReference type="ARBA" id="ARBA00004370"/>
    </source>
</evidence>
<dbReference type="Pfam" id="PF04116">
    <property type="entry name" value="FA_hydroxylase"/>
    <property type="match status" value="1"/>
</dbReference>
<feature type="transmembrane region" description="Helical" evidence="6">
    <location>
        <begin position="88"/>
        <end position="108"/>
    </location>
</feature>
<evidence type="ECO:0000256" key="5">
    <source>
        <dbReference type="ARBA" id="ARBA00023136"/>
    </source>
</evidence>
<feature type="domain" description="Fatty acid hydroxylase" evidence="7">
    <location>
        <begin position="188"/>
        <end position="310"/>
    </location>
</feature>
<dbReference type="Proteomes" id="UP001190700">
    <property type="component" value="Unassembled WGS sequence"/>
</dbReference>
<dbReference type="AlphaFoldDB" id="A0AAE0L6A5"/>
<reference evidence="8 9" key="1">
    <citation type="journal article" date="2015" name="Genome Biol. Evol.">
        <title>Comparative Genomics of a Bacterivorous Green Alga Reveals Evolutionary Causalities and Consequences of Phago-Mixotrophic Mode of Nutrition.</title>
        <authorList>
            <person name="Burns J.A."/>
            <person name="Paasch A."/>
            <person name="Narechania A."/>
            <person name="Kim E."/>
        </authorList>
    </citation>
    <scope>NUCLEOTIDE SEQUENCE [LARGE SCALE GENOMIC DNA]</scope>
    <source>
        <strain evidence="8 9">PLY_AMNH</strain>
    </source>
</reference>
<evidence type="ECO:0000256" key="4">
    <source>
        <dbReference type="ARBA" id="ARBA00022989"/>
    </source>
</evidence>
<dbReference type="InterPro" id="IPR006694">
    <property type="entry name" value="Fatty_acid_hydroxylase"/>
</dbReference>
<comment type="similarity">
    <text evidence="2">Belongs to the sterol desaturase family.</text>
</comment>
<dbReference type="GO" id="GO:0016491">
    <property type="term" value="F:oxidoreductase activity"/>
    <property type="evidence" value="ECO:0007669"/>
    <property type="project" value="InterPro"/>
</dbReference>
<organism evidence="8 9">
    <name type="scientific">Cymbomonas tetramitiformis</name>
    <dbReference type="NCBI Taxonomy" id="36881"/>
    <lineage>
        <taxon>Eukaryota</taxon>
        <taxon>Viridiplantae</taxon>
        <taxon>Chlorophyta</taxon>
        <taxon>Pyramimonadophyceae</taxon>
        <taxon>Pyramimonadales</taxon>
        <taxon>Pyramimonadaceae</taxon>
        <taxon>Cymbomonas</taxon>
    </lineage>
</organism>
<keyword evidence="9" id="KW-1185">Reference proteome</keyword>
<feature type="transmembrane region" description="Helical" evidence="6">
    <location>
        <begin position="46"/>
        <end position="67"/>
    </location>
</feature>
<evidence type="ECO:0000313" key="9">
    <source>
        <dbReference type="Proteomes" id="UP001190700"/>
    </source>
</evidence>